<keyword evidence="2" id="KW-0732">Signal</keyword>
<dbReference type="NCBIfam" id="TIGR01653">
    <property type="entry name" value="lactococcin_972"/>
    <property type="match status" value="1"/>
</dbReference>
<dbReference type="InterPro" id="IPR006540">
    <property type="entry name" value="Lactococcin_972"/>
</dbReference>
<feature type="compositionally biased region" description="Polar residues" evidence="1">
    <location>
        <begin position="105"/>
        <end position="117"/>
    </location>
</feature>
<protein>
    <recommendedName>
        <fullName evidence="5">Lactococcin 972 family bacteriocin</fullName>
    </recommendedName>
</protein>
<dbReference type="Gene3D" id="2.60.40.2850">
    <property type="match status" value="1"/>
</dbReference>
<proteinExistence type="predicted"/>
<sequence>MKRTKKVVSALSLAAMLSMGGLSAYASGDEGPQSGEVNYDLHPINQVLEWAGGGWWEHWIDGIYSNYSKYEHNNRTHSTYVGTLIGSKSSGWVRPGAPAEASIKPTPTGNTAKWNTQ</sequence>
<evidence type="ECO:0000256" key="2">
    <source>
        <dbReference type="SAM" id="SignalP"/>
    </source>
</evidence>
<dbReference type="Proteomes" id="UP000035904">
    <property type="component" value="Unassembled WGS sequence"/>
</dbReference>
<feature type="signal peptide" evidence="2">
    <location>
        <begin position="1"/>
        <end position="26"/>
    </location>
</feature>
<feature type="region of interest" description="Disordered" evidence="1">
    <location>
        <begin position="95"/>
        <end position="117"/>
    </location>
</feature>
<comment type="caution">
    <text evidence="3">The sequence shown here is derived from an EMBL/GenBank/DDBJ whole genome shotgun (WGS) entry which is preliminary data.</text>
</comment>
<gene>
    <name evidence="3" type="ORF">ABW01_12900</name>
</gene>
<accession>A0A0J1HX19</accession>
<organism evidence="3 4">
    <name type="scientific">Bacillus anthracis</name>
    <name type="common">anthrax bacterium</name>
    <dbReference type="NCBI Taxonomy" id="1392"/>
    <lineage>
        <taxon>Bacteria</taxon>
        <taxon>Bacillati</taxon>
        <taxon>Bacillota</taxon>
        <taxon>Bacilli</taxon>
        <taxon>Bacillales</taxon>
        <taxon>Bacillaceae</taxon>
        <taxon>Bacillus</taxon>
        <taxon>Bacillus cereus group</taxon>
    </lineage>
</organism>
<evidence type="ECO:0000256" key="1">
    <source>
        <dbReference type="SAM" id="MobiDB-lite"/>
    </source>
</evidence>
<name>A0A0J1HX19_BACAN</name>
<dbReference type="PATRIC" id="fig|1392.242.peg.5600"/>
<evidence type="ECO:0000313" key="3">
    <source>
        <dbReference type="EMBL" id="KLV18277.1"/>
    </source>
</evidence>
<reference evidence="3 4" key="1">
    <citation type="submission" date="2015-05" db="EMBL/GenBank/DDBJ databases">
        <title>Whole genome sequence and identification of bacterial endophytes from Costus igneus.</title>
        <authorList>
            <person name="Lee Y.P."/>
            <person name="Gan H.M."/>
            <person name="Eng W."/>
            <person name="Wheatley M.S."/>
            <person name="Caraballo A."/>
            <person name="Polter S."/>
            <person name="Savka M.A."/>
            <person name="Hudson A.O."/>
        </authorList>
    </citation>
    <scope>NUCLEOTIDE SEQUENCE [LARGE SCALE GENOMIC DNA]</scope>
    <source>
        <strain evidence="3 4">RIT375</strain>
    </source>
</reference>
<dbReference type="RefSeq" id="WP_016121585.1">
    <property type="nucleotide sequence ID" value="NZ_LDPG01000007.1"/>
</dbReference>
<evidence type="ECO:0008006" key="5">
    <source>
        <dbReference type="Google" id="ProtNLM"/>
    </source>
</evidence>
<dbReference type="EMBL" id="LDPG01000007">
    <property type="protein sequence ID" value="KLV18277.1"/>
    <property type="molecule type" value="Genomic_DNA"/>
</dbReference>
<evidence type="ECO:0000313" key="4">
    <source>
        <dbReference type="Proteomes" id="UP000035904"/>
    </source>
</evidence>
<dbReference type="AlphaFoldDB" id="A0A0J1HX19"/>
<feature type="chain" id="PRO_5005252947" description="Lactococcin 972 family bacteriocin" evidence="2">
    <location>
        <begin position="27"/>
        <end position="117"/>
    </location>
</feature>